<dbReference type="SUPFAM" id="SSF52540">
    <property type="entry name" value="P-loop containing nucleoside triphosphate hydrolases"/>
    <property type="match status" value="1"/>
</dbReference>
<accession>A0A7X2ZAB5</accession>
<name>A0A7X2ZAB5_9BACL</name>
<dbReference type="CDD" id="cd03225">
    <property type="entry name" value="ABC_cobalt_CbiO_domain1"/>
    <property type="match status" value="1"/>
</dbReference>
<dbReference type="GO" id="GO:0043190">
    <property type="term" value="C:ATP-binding cassette (ABC) transporter complex"/>
    <property type="evidence" value="ECO:0007669"/>
    <property type="project" value="TreeGrafter"/>
</dbReference>
<evidence type="ECO:0000256" key="2">
    <source>
        <dbReference type="ARBA" id="ARBA00005417"/>
    </source>
</evidence>
<keyword evidence="11" id="KW-1185">Reference proteome</keyword>
<evidence type="ECO:0000256" key="7">
    <source>
        <dbReference type="ARBA" id="ARBA00022967"/>
    </source>
</evidence>
<dbReference type="GO" id="GO:0005524">
    <property type="term" value="F:ATP binding"/>
    <property type="evidence" value="ECO:0007669"/>
    <property type="project" value="UniProtKB-KW"/>
</dbReference>
<dbReference type="Pfam" id="PF00005">
    <property type="entry name" value="ABC_tran"/>
    <property type="match status" value="1"/>
</dbReference>
<keyword evidence="5" id="KW-0547">Nucleotide-binding</keyword>
<evidence type="ECO:0000259" key="9">
    <source>
        <dbReference type="PROSITE" id="PS50893"/>
    </source>
</evidence>
<evidence type="ECO:0000256" key="3">
    <source>
        <dbReference type="ARBA" id="ARBA00022448"/>
    </source>
</evidence>
<dbReference type="InterPro" id="IPR027417">
    <property type="entry name" value="P-loop_NTPase"/>
</dbReference>
<evidence type="ECO:0000256" key="1">
    <source>
        <dbReference type="ARBA" id="ARBA00004202"/>
    </source>
</evidence>
<dbReference type="SMART" id="SM00382">
    <property type="entry name" value="AAA"/>
    <property type="match status" value="1"/>
</dbReference>
<dbReference type="FunFam" id="3.40.50.300:FF:000224">
    <property type="entry name" value="Energy-coupling factor transporter ATP-binding protein EcfA"/>
    <property type="match status" value="1"/>
</dbReference>
<dbReference type="Proteomes" id="UP000450917">
    <property type="component" value="Unassembled WGS sequence"/>
</dbReference>
<dbReference type="PANTHER" id="PTHR43553:SF24">
    <property type="entry name" value="ENERGY-COUPLING FACTOR TRANSPORTER ATP-BINDING PROTEIN ECFA1"/>
    <property type="match status" value="1"/>
</dbReference>
<comment type="similarity">
    <text evidence="2">Belongs to the ABC transporter superfamily.</text>
</comment>
<feature type="domain" description="ABC transporter" evidence="9">
    <location>
        <begin position="11"/>
        <end position="247"/>
    </location>
</feature>
<reference evidence="10 11" key="1">
    <citation type="submission" date="2019-11" db="EMBL/GenBank/DDBJ databases">
        <title>Draft genome sequences of five Paenibacillus species of dairy origin.</title>
        <authorList>
            <person name="Olajide A.M."/>
            <person name="Chen S."/>
            <person name="Lapointe G."/>
        </authorList>
    </citation>
    <scope>NUCLEOTIDE SEQUENCE [LARGE SCALE GENOMIC DNA]</scope>
    <source>
        <strain evidence="10 11">2CS3</strain>
    </source>
</reference>
<dbReference type="PROSITE" id="PS00211">
    <property type="entry name" value="ABC_TRANSPORTER_1"/>
    <property type="match status" value="1"/>
</dbReference>
<dbReference type="GO" id="GO:0016887">
    <property type="term" value="F:ATP hydrolysis activity"/>
    <property type="evidence" value="ECO:0007669"/>
    <property type="project" value="InterPro"/>
</dbReference>
<dbReference type="InterPro" id="IPR050095">
    <property type="entry name" value="ECF_ABC_transporter_ATP-bd"/>
</dbReference>
<keyword evidence="3" id="KW-0813">Transport</keyword>
<sequence length="284" mass="31250">MEGDRMMEPMFQFDNVVYRYGGSDAQPAALNGISFEIPRGSRTALIGPNGAGKSTLIFHMNGLFRCASGAVRIMGEPVTKSNQAEWVRKVGVVFQDPDDQIVSMTVKDDIAFGPLQLGRPVHEAHRIAEECMALLAIEPLAARNPSDLSFGQKKMVAIAGVLAMDTEAVIVDEPMAFLDPEGQRLIHDVLTLLAQRGKTVVIATHQMQLVAEWAEQAIVIREGACLGSMTPRELFGCRPELLASARLDLPPVAKLMSAFAWNPPESMPIRMEEARQWLRQQQDL</sequence>
<gene>
    <name evidence="10" type="ORF">GNP93_07080</name>
</gene>
<evidence type="ECO:0000256" key="6">
    <source>
        <dbReference type="ARBA" id="ARBA00022840"/>
    </source>
</evidence>
<protein>
    <submittedName>
        <fullName evidence="10">ATP-binding cassette domain-containing protein</fullName>
    </submittedName>
</protein>
<dbReference type="Gene3D" id="3.40.50.300">
    <property type="entry name" value="P-loop containing nucleotide triphosphate hydrolases"/>
    <property type="match status" value="1"/>
</dbReference>
<dbReference type="InterPro" id="IPR003439">
    <property type="entry name" value="ABC_transporter-like_ATP-bd"/>
</dbReference>
<dbReference type="PANTHER" id="PTHR43553">
    <property type="entry name" value="HEAVY METAL TRANSPORTER"/>
    <property type="match status" value="1"/>
</dbReference>
<dbReference type="GO" id="GO:0042626">
    <property type="term" value="F:ATPase-coupled transmembrane transporter activity"/>
    <property type="evidence" value="ECO:0007669"/>
    <property type="project" value="TreeGrafter"/>
</dbReference>
<comment type="subcellular location">
    <subcellularLocation>
        <location evidence="1">Cell membrane</location>
        <topology evidence="1">Peripheral membrane protein</topology>
    </subcellularLocation>
</comment>
<dbReference type="AlphaFoldDB" id="A0A7X2ZAB5"/>
<dbReference type="PROSITE" id="PS50893">
    <property type="entry name" value="ABC_TRANSPORTER_2"/>
    <property type="match status" value="1"/>
</dbReference>
<comment type="caution">
    <text evidence="10">The sequence shown here is derived from an EMBL/GenBank/DDBJ whole genome shotgun (WGS) entry which is preliminary data.</text>
</comment>
<dbReference type="InterPro" id="IPR015856">
    <property type="entry name" value="ABC_transpr_CbiO/EcfA_su"/>
</dbReference>
<evidence type="ECO:0000256" key="8">
    <source>
        <dbReference type="ARBA" id="ARBA00023136"/>
    </source>
</evidence>
<evidence type="ECO:0000313" key="11">
    <source>
        <dbReference type="Proteomes" id="UP000450917"/>
    </source>
</evidence>
<keyword evidence="8" id="KW-0472">Membrane</keyword>
<dbReference type="EMBL" id="WNZX01000004">
    <property type="protein sequence ID" value="MUG70441.1"/>
    <property type="molecule type" value="Genomic_DNA"/>
</dbReference>
<dbReference type="InterPro" id="IPR017871">
    <property type="entry name" value="ABC_transporter-like_CS"/>
</dbReference>
<keyword evidence="6 10" id="KW-0067">ATP-binding</keyword>
<evidence type="ECO:0000256" key="4">
    <source>
        <dbReference type="ARBA" id="ARBA00022475"/>
    </source>
</evidence>
<proteinExistence type="inferred from homology"/>
<dbReference type="InterPro" id="IPR003593">
    <property type="entry name" value="AAA+_ATPase"/>
</dbReference>
<keyword evidence="7" id="KW-1278">Translocase</keyword>
<evidence type="ECO:0000256" key="5">
    <source>
        <dbReference type="ARBA" id="ARBA00022741"/>
    </source>
</evidence>
<organism evidence="10 11">
    <name type="scientific">Paenibacillus validus</name>
    <dbReference type="NCBI Taxonomy" id="44253"/>
    <lineage>
        <taxon>Bacteria</taxon>
        <taxon>Bacillati</taxon>
        <taxon>Bacillota</taxon>
        <taxon>Bacilli</taxon>
        <taxon>Bacillales</taxon>
        <taxon>Paenibacillaceae</taxon>
        <taxon>Paenibacillus</taxon>
    </lineage>
</organism>
<dbReference type="GO" id="GO:0015087">
    <property type="term" value="F:cobalt ion transmembrane transporter activity"/>
    <property type="evidence" value="ECO:0007669"/>
    <property type="project" value="UniProtKB-ARBA"/>
</dbReference>
<keyword evidence="4" id="KW-1003">Cell membrane</keyword>
<evidence type="ECO:0000313" key="10">
    <source>
        <dbReference type="EMBL" id="MUG70441.1"/>
    </source>
</evidence>